<keyword evidence="2" id="KW-0067">ATP-binding</keyword>
<dbReference type="InterPro" id="IPR000873">
    <property type="entry name" value="AMP-dep_synth/lig_dom"/>
</dbReference>
<dbReference type="AlphaFoldDB" id="A0A1G6DNV1"/>
<dbReference type="Pfam" id="PF00501">
    <property type="entry name" value="AMP-binding"/>
    <property type="match status" value="1"/>
</dbReference>
<dbReference type="EMBL" id="FMXO01000013">
    <property type="protein sequence ID" value="SDB46818.1"/>
    <property type="molecule type" value="Genomic_DNA"/>
</dbReference>
<dbReference type="PANTHER" id="PTHR43272:SF33">
    <property type="entry name" value="AMP-BINDING DOMAIN-CONTAINING PROTEIN-RELATED"/>
    <property type="match status" value="1"/>
</dbReference>
<dbReference type="GO" id="GO:0016020">
    <property type="term" value="C:membrane"/>
    <property type="evidence" value="ECO:0007669"/>
    <property type="project" value="TreeGrafter"/>
</dbReference>
<dbReference type="SUPFAM" id="SSF56801">
    <property type="entry name" value="Acetyl-CoA synthetase-like"/>
    <property type="match status" value="1"/>
</dbReference>
<dbReference type="Gene3D" id="3.40.50.12780">
    <property type="entry name" value="N-terminal domain of ligase-like"/>
    <property type="match status" value="1"/>
</dbReference>
<dbReference type="GO" id="GO:0004467">
    <property type="term" value="F:long-chain fatty acid-CoA ligase activity"/>
    <property type="evidence" value="ECO:0007669"/>
    <property type="project" value="UniProtKB-EC"/>
</dbReference>
<evidence type="ECO:0000256" key="1">
    <source>
        <dbReference type="ARBA" id="ARBA00022741"/>
    </source>
</evidence>
<keyword evidence="6" id="KW-1185">Reference proteome</keyword>
<evidence type="ECO:0000259" key="4">
    <source>
        <dbReference type="Pfam" id="PF00501"/>
    </source>
</evidence>
<dbReference type="STRING" id="617002.SAMN05660653_02267"/>
<sequence length="593" mass="65208">MTTMPKKMKVEFDVNVSPRTVPEVLSRGAVLFADRPAVGDVGGDALTYSELYSKVQEHSETLAQLGVGHGDRVAIFCENRPDWAVAYFAASFLGAVAVPILTEFHPSAVHHILRHSGAKVLLASERCLGKLEGLNQQHLTVIVLDDYRILPPESLAGRVKGVIRSSFKDRENLQSLARHLTGESVPTEPGEDDLASIVYTSGTTGRAKGVMLTHRNVISDAWMTRELVDLGPRDRMLSILPLAHTIEFTLGFLFPMINGTQIRYLQGVPSPQALMDALGKVQPTFMLSVPLVIEKIFKRRIQPKLTGSAVGRMLYRFAPGRKVLHKAAGKKLLQAFGGCLRGFCIGGAPLAVETEAFLRDAGFPYAIGYGLTEASPLVTGTGPASVRRRSCGRMLSGVEVRIAVDQGAGQENQGVRQAGEEGVGEIQVRGPNVMQGYFQEPELTSEVFTADGWLKTGDLGVLDNDGYLFIRGRLKNMILGPSGENIYPEEIEIALNEQDFVLESLVFELDGKVAARVFLDYDRLDEVFAWRGMSQFDARKQLETLLEDIRTRTNAGLSSFSRITKVIEQTEPFEKTPTHKIKRYLYTSASPPF</sequence>
<dbReference type="Gene3D" id="3.30.300.30">
    <property type="match status" value="1"/>
</dbReference>
<dbReference type="PANTHER" id="PTHR43272">
    <property type="entry name" value="LONG-CHAIN-FATTY-ACID--COA LIGASE"/>
    <property type="match status" value="1"/>
</dbReference>
<keyword evidence="1" id="KW-0547">Nucleotide-binding</keyword>
<reference evidence="5 6" key="1">
    <citation type="submission" date="2016-10" db="EMBL/GenBank/DDBJ databases">
        <authorList>
            <person name="de Groot N.N."/>
        </authorList>
    </citation>
    <scope>NUCLEOTIDE SEQUENCE [LARGE SCALE GENOMIC DNA]</scope>
    <source>
        <strain evidence="5 6">ASO4-2</strain>
    </source>
</reference>
<evidence type="ECO:0000256" key="3">
    <source>
        <dbReference type="ARBA" id="ARBA00024484"/>
    </source>
</evidence>
<accession>A0A1G6DNV1</accession>
<gene>
    <name evidence="5" type="ORF">SAMN05660653_02267</name>
</gene>
<organism evidence="5 6">
    <name type="scientific">Desulfonatronum thiosulfatophilum</name>
    <dbReference type="NCBI Taxonomy" id="617002"/>
    <lineage>
        <taxon>Bacteria</taxon>
        <taxon>Pseudomonadati</taxon>
        <taxon>Thermodesulfobacteriota</taxon>
        <taxon>Desulfovibrionia</taxon>
        <taxon>Desulfovibrionales</taxon>
        <taxon>Desulfonatronaceae</taxon>
        <taxon>Desulfonatronum</taxon>
    </lineage>
</organism>
<dbReference type="RefSeq" id="WP_244148730.1">
    <property type="nucleotide sequence ID" value="NZ_FMXO01000013.1"/>
</dbReference>
<comment type="catalytic activity">
    <reaction evidence="3">
        <text>a long-chain fatty acid + ATP + CoA = a long-chain fatty acyl-CoA + AMP + diphosphate</text>
        <dbReference type="Rhea" id="RHEA:15421"/>
        <dbReference type="ChEBI" id="CHEBI:30616"/>
        <dbReference type="ChEBI" id="CHEBI:33019"/>
        <dbReference type="ChEBI" id="CHEBI:57287"/>
        <dbReference type="ChEBI" id="CHEBI:57560"/>
        <dbReference type="ChEBI" id="CHEBI:83139"/>
        <dbReference type="ChEBI" id="CHEBI:456215"/>
        <dbReference type="EC" id="6.2.1.3"/>
    </reaction>
    <physiologicalReaction direction="left-to-right" evidence="3">
        <dbReference type="Rhea" id="RHEA:15422"/>
    </physiologicalReaction>
</comment>
<dbReference type="InterPro" id="IPR042099">
    <property type="entry name" value="ANL_N_sf"/>
</dbReference>
<feature type="domain" description="AMP-dependent synthetase/ligase" evidence="4">
    <location>
        <begin position="32"/>
        <end position="438"/>
    </location>
</feature>
<name>A0A1G6DNV1_9BACT</name>
<proteinExistence type="predicted"/>
<evidence type="ECO:0000313" key="5">
    <source>
        <dbReference type="EMBL" id="SDB46818.1"/>
    </source>
</evidence>
<evidence type="ECO:0000256" key="2">
    <source>
        <dbReference type="ARBA" id="ARBA00022840"/>
    </source>
</evidence>
<evidence type="ECO:0000313" key="6">
    <source>
        <dbReference type="Proteomes" id="UP000198771"/>
    </source>
</evidence>
<protein>
    <submittedName>
        <fullName evidence="5">Long-chain acyl-CoA synthetase</fullName>
    </submittedName>
</protein>
<dbReference type="Proteomes" id="UP000198771">
    <property type="component" value="Unassembled WGS sequence"/>
</dbReference>
<dbReference type="PROSITE" id="PS00455">
    <property type="entry name" value="AMP_BINDING"/>
    <property type="match status" value="1"/>
</dbReference>
<dbReference type="InterPro" id="IPR020845">
    <property type="entry name" value="AMP-binding_CS"/>
</dbReference>
<dbReference type="GO" id="GO:0005524">
    <property type="term" value="F:ATP binding"/>
    <property type="evidence" value="ECO:0007669"/>
    <property type="project" value="UniProtKB-KW"/>
</dbReference>
<dbReference type="InterPro" id="IPR045851">
    <property type="entry name" value="AMP-bd_C_sf"/>
</dbReference>